<dbReference type="Pfam" id="PF00501">
    <property type="entry name" value="AMP-binding"/>
    <property type="match status" value="1"/>
</dbReference>
<feature type="domain" description="AMP-binding enzyme C-terminal" evidence="2">
    <location>
        <begin position="426"/>
        <end position="499"/>
    </location>
</feature>
<organism evidence="3 4">
    <name type="scientific">Nocardioides marmoriginsengisoli</name>
    <dbReference type="NCBI Taxonomy" id="661483"/>
    <lineage>
        <taxon>Bacteria</taxon>
        <taxon>Bacillati</taxon>
        <taxon>Actinomycetota</taxon>
        <taxon>Actinomycetes</taxon>
        <taxon>Propionibacteriales</taxon>
        <taxon>Nocardioidaceae</taxon>
        <taxon>Nocardioides</taxon>
    </lineage>
</organism>
<reference evidence="3 4" key="1">
    <citation type="submission" date="2018-11" db="EMBL/GenBank/DDBJ databases">
        <authorList>
            <person name="Li F."/>
        </authorList>
    </citation>
    <scope>NUCLEOTIDE SEQUENCE [LARGE SCALE GENOMIC DNA]</scope>
    <source>
        <strain evidence="3 4">Gsoil 097</strain>
    </source>
</reference>
<dbReference type="InterPro" id="IPR045851">
    <property type="entry name" value="AMP-bd_C_sf"/>
</dbReference>
<dbReference type="Gene3D" id="3.30.300.30">
    <property type="match status" value="1"/>
</dbReference>
<name>A0A3N0CIX3_9ACTN</name>
<sequence>MNVYERSLPEVLLAHAEENPDRPFLEDVEGYSASYGQVLENSLRWADAWRRCEIGHGDRVAVFVPPSPQYIECWIGLTWLGAIEVGINPDYRGDMLASVLSDCGAKAVLVHVDYLDRLSEVLDRVPSLETIVVSGGPMSETVLPCEQISFDAFWDRAEVMSPPALPNPWDIATICYTSGTTGPSKGVRLPWGQVQHLASVNFEGLLTGEDAFYLPLPLFHIGGKVFPLLMAERGGRLVVRERFSATAFWSDIRKTRSTFTVLVGTMAGLLLKQPELPEDSDNPLWLLWAVPVPDRIEEFQKRFGIPRVMTSYTQTEMCAALRNQHVNESNRTSAGQIVPGVELAIVDEHDLPVPDGEIGQLLIRTREPWRLNAGYHGRPDATAEAWQNGWFHTGDAFRRDSDGWYYFIDRMKDCVRRGGENISSLEVERIVDQHPEVDTAACIGVKSDLGDEDVKICVQLTAGSTLSERELLEWLVAHMPRFMVPRYIEIVAEVPKTPNQRVQKAEFRKTPVNDRTWDRQAHDVDVPRH</sequence>
<dbReference type="InterPro" id="IPR050237">
    <property type="entry name" value="ATP-dep_AMP-bd_enzyme"/>
</dbReference>
<dbReference type="EMBL" id="RJSE01000007">
    <property type="protein sequence ID" value="RNL62893.1"/>
    <property type="molecule type" value="Genomic_DNA"/>
</dbReference>
<protein>
    <submittedName>
        <fullName evidence="3">ATP-dependent acyl-CoA ligase</fullName>
    </submittedName>
</protein>
<evidence type="ECO:0000259" key="2">
    <source>
        <dbReference type="Pfam" id="PF13193"/>
    </source>
</evidence>
<dbReference type="Gene3D" id="3.40.50.12780">
    <property type="entry name" value="N-terminal domain of ligase-like"/>
    <property type="match status" value="1"/>
</dbReference>
<evidence type="ECO:0000259" key="1">
    <source>
        <dbReference type="Pfam" id="PF00501"/>
    </source>
</evidence>
<dbReference type="PANTHER" id="PTHR43767">
    <property type="entry name" value="LONG-CHAIN-FATTY-ACID--COA LIGASE"/>
    <property type="match status" value="1"/>
</dbReference>
<evidence type="ECO:0000313" key="4">
    <source>
        <dbReference type="Proteomes" id="UP000267128"/>
    </source>
</evidence>
<dbReference type="AlphaFoldDB" id="A0A3N0CIX3"/>
<dbReference type="PANTHER" id="PTHR43767:SF1">
    <property type="entry name" value="NONRIBOSOMAL PEPTIDE SYNTHASE PES1 (EUROFUNG)-RELATED"/>
    <property type="match status" value="1"/>
</dbReference>
<accession>A0A3N0CIX3</accession>
<dbReference type="InterPro" id="IPR042099">
    <property type="entry name" value="ANL_N_sf"/>
</dbReference>
<dbReference type="InterPro" id="IPR025110">
    <property type="entry name" value="AMP-bd_C"/>
</dbReference>
<evidence type="ECO:0000313" key="3">
    <source>
        <dbReference type="EMBL" id="RNL62893.1"/>
    </source>
</evidence>
<keyword evidence="4" id="KW-1185">Reference proteome</keyword>
<keyword evidence="3" id="KW-0436">Ligase</keyword>
<feature type="domain" description="AMP-dependent synthetase/ligase" evidence="1">
    <location>
        <begin position="14"/>
        <end position="365"/>
    </location>
</feature>
<dbReference type="Proteomes" id="UP000267128">
    <property type="component" value="Unassembled WGS sequence"/>
</dbReference>
<dbReference type="GO" id="GO:0016878">
    <property type="term" value="F:acid-thiol ligase activity"/>
    <property type="evidence" value="ECO:0007669"/>
    <property type="project" value="UniProtKB-ARBA"/>
</dbReference>
<proteinExistence type="predicted"/>
<dbReference type="PROSITE" id="PS00455">
    <property type="entry name" value="AMP_BINDING"/>
    <property type="match status" value="1"/>
</dbReference>
<dbReference type="InterPro" id="IPR000873">
    <property type="entry name" value="AMP-dep_synth/lig_dom"/>
</dbReference>
<dbReference type="Pfam" id="PF13193">
    <property type="entry name" value="AMP-binding_C"/>
    <property type="match status" value="1"/>
</dbReference>
<dbReference type="SUPFAM" id="SSF56801">
    <property type="entry name" value="Acetyl-CoA synthetase-like"/>
    <property type="match status" value="1"/>
</dbReference>
<gene>
    <name evidence="3" type="ORF">EFK50_14265</name>
</gene>
<comment type="caution">
    <text evidence="3">The sequence shown here is derived from an EMBL/GenBank/DDBJ whole genome shotgun (WGS) entry which is preliminary data.</text>
</comment>
<dbReference type="InterPro" id="IPR020845">
    <property type="entry name" value="AMP-binding_CS"/>
</dbReference>